<proteinExistence type="inferred from homology"/>
<keyword evidence="3" id="KW-0813">Transport</keyword>
<reference evidence="9" key="1">
    <citation type="submission" date="2019-06" db="EMBL/GenBank/DDBJ databases">
        <title>Alistipes onderdonkii subsp. vulgaris subsp. nov., Alistipes dispar sp. nov. and Alistipes communis sp. nov., isolated from human faeces, and creation of Alistipes onderdonkii subsp. onderdonkii subsp. nov.</title>
        <authorList>
            <person name="Sakamoto M."/>
            <person name="Ikeyama N."/>
            <person name="Ogata Y."/>
            <person name="Suda W."/>
            <person name="Iino T."/>
            <person name="Hattori M."/>
            <person name="Ohkuma M."/>
        </authorList>
    </citation>
    <scope>NUCLEOTIDE SEQUENCE [LARGE SCALE GENOMIC DNA]</scope>
    <source>
        <strain evidence="9">5CPEGH6</strain>
    </source>
</reference>
<dbReference type="GO" id="GO:0015288">
    <property type="term" value="F:porin activity"/>
    <property type="evidence" value="ECO:0007669"/>
    <property type="project" value="TreeGrafter"/>
</dbReference>
<dbReference type="GO" id="GO:1990281">
    <property type="term" value="C:efflux pump complex"/>
    <property type="evidence" value="ECO:0007669"/>
    <property type="project" value="TreeGrafter"/>
</dbReference>
<dbReference type="InterPro" id="IPR003423">
    <property type="entry name" value="OMP_efflux"/>
</dbReference>
<organism evidence="8 9">
    <name type="scientific">Alistipes dispar</name>
    <dbReference type="NCBI Taxonomy" id="2585119"/>
    <lineage>
        <taxon>Bacteria</taxon>
        <taxon>Pseudomonadati</taxon>
        <taxon>Bacteroidota</taxon>
        <taxon>Bacteroidia</taxon>
        <taxon>Bacteroidales</taxon>
        <taxon>Rikenellaceae</taxon>
        <taxon>Alistipes</taxon>
    </lineage>
</organism>
<dbReference type="Pfam" id="PF02321">
    <property type="entry name" value="OEP"/>
    <property type="match status" value="2"/>
</dbReference>
<sequence length="489" mass="53738">MKTGIIPILPLRSRRSASGPFRSDRRSSGRGRLLALLALGLAALPSAPLRAQTAPAEPAGQPEAAVPAPGEPWTLEACIRYAQQHNTEVQQRALEVERNDIELSTARYSRLPDLNASLGGDASFGRALTSDNTYRDNNQTSGSLNVSASMPLFQGMRINHQIKAGKLDLAAAVQDLERIREDVAINVMTLYLQVLYYKELVGVSRRQLELSTLQAERSRGLAAEGKEPESAVYESEALAANDRMTLTQTRNELQLALLDLSQALNRESAAGFDVVFPELDSLTIETLHRTAGSVDAVYAYAAENRPHIKAERLRLGSSEHAVDIARSALYPSLSLSGGYGTGVYSADDSKFWAQMRHNSREYVGLSLGIPIFNRRASRNNVRTAKIAVRNQQLAVTAAEQALRKEIEQAWYYADAAYAKYLSAAAALASAEVAFRYEEQKAAAGRSTVFDFSDAKTRMEKAASEAVQAKYEFVFRAKILDYYRGEPLRL</sequence>
<dbReference type="AlphaFoldDB" id="A0A4Y1X050"/>
<dbReference type="Proteomes" id="UP000319374">
    <property type="component" value="Chromosome"/>
</dbReference>
<gene>
    <name evidence="8" type="ORF">A5CPEGH6_07520</name>
</gene>
<dbReference type="InterPro" id="IPR051906">
    <property type="entry name" value="TolC-like"/>
</dbReference>
<dbReference type="Gene3D" id="1.20.1600.10">
    <property type="entry name" value="Outer membrane efflux proteins (OEP)"/>
    <property type="match status" value="1"/>
</dbReference>
<keyword evidence="9" id="KW-1185">Reference proteome</keyword>
<dbReference type="RefSeq" id="WP_141427959.1">
    <property type="nucleotide sequence ID" value="NZ_AP019736.1"/>
</dbReference>
<comment type="subcellular location">
    <subcellularLocation>
        <location evidence="1">Cell outer membrane</location>
    </subcellularLocation>
</comment>
<dbReference type="GeneID" id="98672724"/>
<comment type="similarity">
    <text evidence="2">Belongs to the outer membrane factor (OMF) (TC 1.B.17) family.</text>
</comment>
<keyword evidence="4" id="KW-1134">Transmembrane beta strand</keyword>
<evidence type="ECO:0000256" key="5">
    <source>
        <dbReference type="ARBA" id="ARBA00022692"/>
    </source>
</evidence>
<accession>A0A4Y1X050</accession>
<dbReference type="KEGG" id="ada:A5CPEGH6_07520"/>
<evidence type="ECO:0000256" key="1">
    <source>
        <dbReference type="ARBA" id="ARBA00004442"/>
    </source>
</evidence>
<evidence type="ECO:0000256" key="6">
    <source>
        <dbReference type="ARBA" id="ARBA00023136"/>
    </source>
</evidence>
<evidence type="ECO:0000313" key="8">
    <source>
        <dbReference type="EMBL" id="BBL06114.1"/>
    </source>
</evidence>
<dbReference type="PANTHER" id="PTHR30026:SF20">
    <property type="entry name" value="OUTER MEMBRANE PROTEIN TOLC"/>
    <property type="match status" value="1"/>
</dbReference>
<dbReference type="EMBL" id="AP019736">
    <property type="protein sequence ID" value="BBL06114.1"/>
    <property type="molecule type" value="Genomic_DNA"/>
</dbReference>
<evidence type="ECO:0000313" key="9">
    <source>
        <dbReference type="Proteomes" id="UP000319374"/>
    </source>
</evidence>
<evidence type="ECO:0000256" key="4">
    <source>
        <dbReference type="ARBA" id="ARBA00022452"/>
    </source>
</evidence>
<keyword evidence="7" id="KW-0998">Cell outer membrane</keyword>
<keyword evidence="6" id="KW-0472">Membrane</keyword>
<evidence type="ECO:0000256" key="7">
    <source>
        <dbReference type="ARBA" id="ARBA00023237"/>
    </source>
</evidence>
<name>A0A4Y1X050_9BACT</name>
<dbReference type="SUPFAM" id="SSF56954">
    <property type="entry name" value="Outer membrane efflux proteins (OEP)"/>
    <property type="match status" value="1"/>
</dbReference>
<dbReference type="GO" id="GO:0015562">
    <property type="term" value="F:efflux transmembrane transporter activity"/>
    <property type="evidence" value="ECO:0007669"/>
    <property type="project" value="InterPro"/>
</dbReference>
<dbReference type="OrthoDB" id="9811587at2"/>
<evidence type="ECO:0000256" key="3">
    <source>
        <dbReference type="ARBA" id="ARBA00022448"/>
    </source>
</evidence>
<keyword evidence="5" id="KW-0812">Transmembrane</keyword>
<dbReference type="GO" id="GO:0009279">
    <property type="term" value="C:cell outer membrane"/>
    <property type="evidence" value="ECO:0007669"/>
    <property type="project" value="UniProtKB-SubCell"/>
</dbReference>
<dbReference type="PANTHER" id="PTHR30026">
    <property type="entry name" value="OUTER MEMBRANE PROTEIN TOLC"/>
    <property type="match status" value="1"/>
</dbReference>
<protein>
    <submittedName>
        <fullName evidence="8">Transporter</fullName>
    </submittedName>
</protein>
<evidence type="ECO:0000256" key="2">
    <source>
        <dbReference type="ARBA" id="ARBA00007613"/>
    </source>
</evidence>